<dbReference type="AlphaFoldDB" id="A0A1I5QY41"/>
<keyword evidence="1" id="KW-0472">Membrane</keyword>
<sequence length="129" mass="14825">MALFKRKQDDEEYNIETTDLLIVFDNDNRTSDIKQIDYIDDESVTVEGAYKVPIKDCEISVGKEGRNFFYRAPQQSINEVERLARLEQNIVLSQITSYREPEMPNATDLTKIILMGLIAVAFISIIFIA</sequence>
<reference evidence="2 5" key="2">
    <citation type="submission" date="2019-07" db="EMBL/GenBank/DDBJ databases">
        <title>Whole genome shotgun sequence of Halolactibacillus halophilus NBRC 100868.</title>
        <authorList>
            <person name="Hosoyama A."/>
            <person name="Uohara A."/>
            <person name="Ohji S."/>
            <person name="Ichikawa N."/>
        </authorList>
    </citation>
    <scope>NUCLEOTIDE SEQUENCE [LARGE SCALE GENOMIC DNA]</scope>
    <source>
        <strain evidence="2 5">NBRC 100868</strain>
    </source>
</reference>
<keyword evidence="1" id="KW-0812">Transmembrane</keyword>
<organism evidence="3 4">
    <name type="scientific">Halolactibacillus halophilus</name>
    <dbReference type="NCBI Taxonomy" id="306540"/>
    <lineage>
        <taxon>Bacteria</taxon>
        <taxon>Bacillati</taxon>
        <taxon>Bacillota</taxon>
        <taxon>Bacilli</taxon>
        <taxon>Bacillales</taxon>
        <taxon>Bacillaceae</taxon>
        <taxon>Halolactibacillus</taxon>
    </lineage>
</organism>
<evidence type="ECO:0000313" key="5">
    <source>
        <dbReference type="Proteomes" id="UP000321547"/>
    </source>
</evidence>
<accession>A0A1I5QY41</accession>
<evidence type="ECO:0000313" key="4">
    <source>
        <dbReference type="Proteomes" id="UP000242243"/>
    </source>
</evidence>
<evidence type="ECO:0000313" key="3">
    <source>
        <dbReference type="EMBL" id="SFP51162.1"/>
    </source>
</evidence>
<dbReference type="RefSeq" id="WP_089832620.1">
    <property type="nucleotide sequence ID" value="NZ_BJWI01000021.1"/>
</dbReference>
<feature type="transmembrane region" description="Helical" evidence="1">
    <location>
        <begin position="109"/>
        <end position="128"/>
    </location>
</feature>
<evidence type="ECO:0000256" key="1">
    <source>
        <dbReference type="SAM" id="Phobius"/>
    </source>
</evidence>
<reference evidence="3 4" key="1">
    <citation type="submission" date="2016-10" db="EMBL/GenBank/DDBJ databases">
        <authorList>
            <person name="de Groot N.N."/>
        </authorList>
    </citation>
    <scope>NUCLEOTIDE SEQUENCE [LARGE SCALE GENOMIC DNA]</scope>
    <source>
        <strain evidence="3 4">DSM 17073</strain>
    </source>
</reference>
<dbReference type="EMBL" id="FOXC01000025">
    <property type="protein sequence ID" value="SFP51162.1"/>
    <property type="molecule type" value="Genomic_DNA"/>
</dbReference>
<keyword evidence="1" id="KW-1133">Transmembrane helix</keyword>
<dbReference type="OrthoDB" id="2902592at2"/>
<protein>
    <submittedName>
        <fullName evidence="3">Uncharacterized protein</fullName>
    </submittedName>
</protein>
<evidence type="ECO:0000313" key="2">
    <source>
        <dbReference type="EMBL" id="GEM01996.1"/>
    </source>
</evidence>
<name>A0A1I5QY41_9BACI</name>
<dbReference type="STRING" id="306540.SAMN05421839_12542"/>
<dbReference type="Proteomes" id="UP000321547">
    <property type="component" value="Unassembled WGS sequence"/>
</dbReference>
<keyword evidence="5" id="KW-1185">Reference proteome</keyword>
<proteinExistence type="predicted"/>
<gene>
    <name evidence="2" type="ORF">HHA03_15280</name>
    <name evidence="3" type="ORF">SAMN05421839_12542</name>
</gene>
<dbReference type="Proteomes" id="UP000242243">
    <property type="component" value="Unassembled WGS sequence"/>
</dbReference>
<dbReference type="EMBL" id="BJWI01000021">
    <property type="protein sequence ID" value="GEM01996.1"/>
    <property type="molecule type" value="Genomic_DNA"/>
</dbReference>